<feature type="domain" description="MOFRL" evidence="1">
    <location>
        <begin position="324"/>
        <end position="429"/>
    </location>
</feature>
<comment type="caution">
    <text evidence="3">The sequence shown here is derived from an EMBL/GenBank/DDBJ whole genome shotgun (WGS) entry which is preliminary data.</text>
</comment>
<dbReference type="AlphaFoldDB" id="A0A9E2F1T5"/>
<dbReference type="InterPro" id="IPR037035">
    <property type="entry name" value="GK-like_C_sf"/>
</dbReference>
<dbReference type="InterPro" id="IPR039760">
    <property type="entry name" value="MOFRL_protein"/>
</dbReference>
<dbReference type="GO" id="GO:0008887">
    <property type="term" value="F:glycerate kinase activity"/>
    <property type="evidence" value="ECO:0007669"/>
    <property type="project" value="InterPro"/>
</dbReference>
<dbReference type="GO" id="GO:0005737">
    <property type="term" value="C:cytoplasm"/>
    <property type="evidence" value="ECO:0007669"/>
    <property type="project" value="TreeGrafter"/>
</dbReference>
<proteinExistence type="predicted"/>
<evidence type="ECO:0000259" key="1">
    <source>
        <dbReference type="Pfam" id="PF05161"/>
    </source>
</evidence>
<dbReference type="InterPro" id="IPR007835">
    <property type="entry name" value="MOFRL"/>
</dbReference>
<dbReference type="SUPFAM" id="SSF82544">
    <property type="entry name" value="GckA/TtuD-like"/>
    <property type="match status" value="1"/>
</dbReference>
<feature type="domain" description="MOFRL-associated" evidence="2">
    <location>
        <begin position="19"/>
        <end position="242"/>
    </location>
</feature>
<name>A0A9E2F1T5_PSYF1</name>
<dbReference type="Gene3D" id="3.40.50.10180">
    <property type="entry name" value="Glycerate kinase, MOFRL-like N-terminal domain"/>
    <property type="match status" value="1"/>
</dbReference>
<gene>
    <name evidence="3" type="ORF">DDT42_00881</name>
</gene>
<dbReference type="Gene3D" id="3.40.1480.10">
    <property type="entry name" value="MOFRL domain"/>
    <property type="match status" value="1"/>
</dbReference>
<dbReference type="EMBL" id="QLTW01000040">
    <property type="protein sequence ID" value="MBT9145017.1"/>
    <property type="molecule type" value="Genomic_DNA"/>
</dbReference>
<reference evidence="3 4" key="1">
    <citation type="journal article" date="2021" name="bioRxiv">
        <title>Unique metabolic strategies in Hadean analogues reveal hints for primordial physiology.</title>
        <authorList>
            <person name="Nobu M.K."/>
            <person name="Nakai R."/>
            <person name="Tamazawa S."/>
            <person name="Mori H."/>
            <person name="Toyoda A."/>
            <person name="Ijiri A."/>
            <person name="Suzuki S."/>
            <person name="Kurokawa K."/>
            <person name="Kamagata Y."/>
            <person name="Tamaki H."/>
        </authorList>
    </citation>
    <scope>NUCLEOTIDE SEQUENCE [LARGE SCALE GENOMIC DNA]</scope>
    <source>
        <strain evidence="3">BS525</strain>
    </source>
</reference>
<evidence type="ECO:0000313" key="4">
    <source>
        <dbReference type="Proteomes" id="UP000811545"/>
    </source>
</evidence>
<dbReference type="PANTHER" id="PTHR12227">
    <property type="entry name" value="GLYCERATE KINASE"/>
    <property type="match status" value="1"/>
</dbReference>
<sequence>MNYKKVKNIYNLREDAFLILSSIISAIEPGSLVKSFIEGNIYEDINKYSNIIVLGAGKACAPMAKAVEAMFPDKIKDSLIIVPDGYKLPTQFLNIVEAAHPLPDQRGLEATKKIINLIESAKDTDLIIFLFSGGGSALLTCPYPPLTLDNIISITKELIHCGASIEEINTVRKHLSFVQGGRLGKMVKGASITLLLSDVVGNNLSTIASGPTIPDLSTFKEAQEVLDKYHLTSKTPSKIIKFIIEGKNNLFRETPKFLPPKQKNYLVGSNSIPLESAYQTANSLGYNSVILTSTIDGEARIIGKIVAKIGKEIPKSNHPLAPPACILIGGETTVKVIGSGKGGRNQEVALSAGLELELDNNILVLSFSTDGKDGPTDACGAYVDSEIMLRARDLELNGHQFLKENNSYNFFLRAGGLIKTSPTYTNVGDIILVLTG</sequence>
<dbReference type="Proteomes" id="UP000811545">
    <property type="component" value="Unassembled WGS sequence"/>
</dbReference>
<organism evidence="3 4">
    <name type="scientific">Psychracetigena formicireducens</name>
    <dbReference type="NCBI Taxonomy" id="2986056"/>
    <lineage>
        <taxon>Bacteria</taxon>
        <taxon>Bacillati</taxon>
        <taxon>Candidatus Lithacetigenota</taxon>
        <taxon>Candidatus Psychracetigena</taxon>
    </lineage>
</organism>
<evidence type="ECO:0000259" key="2">
    <source>
        <dbReference type="Pfam" id="PF13660"/>
    </source>
</evidence>
<dbReference type="GO" id="GO:0043798">
    <property type="term" value="F:glycerate 2-kinase activity"/>
    <property type="evidence" value="ECO:0007669"/>
    <property type="project" value="UniProtKB-EC"/>
</dbReference>
<evidence type="ECO:0000313" key="3">
    <source>
        <dbReference type="EMBL" id="MBT9145017.1"/>
    </source>
</evidence>
<keyword evidence="3" id="KW-0808">Transferase</keyword>
<dbReference type="EC" id="2.7.1.165" evidence="3"/>
<dbReference type="InterPro" id="IPR025286">
    <property type="entry name" value="MOFRL_assoc_dom"/>
</dbReference>
<dbReference type="Pfam" id="PF05161">
    <property type="entry name" value="MOFRL"/>
    <property type="match status" value="1"/>
</dbReference>
<dbReference type="PANTHER" id="PTHR12227:SF0">
    <property type="entry name" value="GLYCERATE KINASE"/>
    <property type="match status" value="1"/>
</dbReference>
<accession>A0A9E2F1T5</accession>
<dbReference type="Pfam" id="PF13660">
    <property type="entry name" value="DUF4147"/>
    <property type="match status" value="1"/>
</dbReference>
<protein>
    <submittedName>
        <fullName evidence="3">D-glycerate 2-kinase</fullName>
        <ecNumber evidence="3">2.7.1.165</ecNumber>
    </submittedName>
</protein>
<dbReference type="InterPro" id="IPR038614">
    <property type="entry name" value="GK_N_sf"/>
</dbReference>